<dbReference type="Proteomes" id="UP000469424">
    <property type="component" value="Unassembled WGS sequence"/>
</dbReference>
<dbReference type="InterPro" id="IPR005794">
    <property type="entry name" value="Fmt"/>
</dbReference>
<dbReference type="RefSeq" id="WP_154554700.1">
    <property type="nucleotide sequence ID" value="NZ_JBJESO010000010.1"/>
</dbReference>
<protein>
    <recommendedName>
        <fullName evidence="2 5">Methionyl-tRNA formyltransferase</fullName>
        <ecNumber evidence="2 5">2.1.2.9</ecNumber>
    </recommendedName>
</protein>
<dbReference type="GO" id="GO:0005829">
    <property type="term" value="C:cytosol"/>
    <property type="evidence" value="ECO:0007669"/>
    <property type="project" value="TreeGrafter"/>
</dbReference>
<evidence type="ECO:0000313" key="9">
    <source>
        <dbReference type="Proteomes" id="UP000469424"/>
    </source>
</evidence>
<name>A0A6N7X6I9_9FIRM</name>
<dbReference type="NCBIfam" id="TIGR00460">
    <property type="entry name" value="fmt"/>
    <property type="match status" value="1"/>
</dbReference>
<dbReference type="Gene3D" id="3.40.50.12230">
    <property type="match status" value="1"/>
</dbReference>
<proteinExistence type="inferred from homology"/>
<comment type="similarity">
    <text evidence="1 5">Belongs to the Fmt family.</text>
</comment>
<evidence type="ECO:0000256" key="2">
    <source>
        <dbReference type="ARBA" id="ARBA00012261"/>
    </source>
</evidence>
<feature type="binding site" evidence="5">
    <location>
        <begin position="109"/>
        <end position="112"/>
    </location>
    <ligand>
        <name>(6S)-5,6,7,8-tetrahydrofolate</name>
        <dbReference type="ChEBI" id="CHEBI:57453"/>
    </ligand>
</feature>
<dbReference type="CDD" id="cd08646">
    <property type="entry name" value="FMT_core_Met-tRNA-FMT_N"/>
    <property type="match status" value="1"/>
</dbReference>
<dbReference type="PANTHER" id="PTHR11138:SF5">
    <property type="entry name" value="METHIONYL-TRNA FORMYLTRANSFERASE, MITOCHONDRIAL"/>
    <property type="match status" value="1"/>
</dbReference>
<sequence length="311" mass="34176">MKIVFMGTPEFAVPSLEKLIECGCEIPMVVTQPDRRGNRGKVTFSPVKECALQHGLPVAQPQQIRKDEEFMQELEALKPDFIVVAAFGQLLPERVLNAPKYDCINVHGSLLPKLRGAAPMQYSILQGDKTTGVTIMKMAKGLDTGDMISKAEMNIEGMTIHELADKLSVLGAELLVKTIPEIVNGTAVYSPQNEEEHTYASMIRKEDGLTDFSGDAVSEERKIRAYDPWPALYSFLNGKQIKFFRAEVSEEEGTHDGGVISAVDKKSFTVDCGKGKLRILEVQLQGKKRMSAGDFLRGAGVSVGDRLTKGE</sequence>
<dbReference type="HAMAP" id="MF_00182">
    <property type="entry name" value="Formyl_trans"/>
    <property type="match status" value="1"/>
</dbReference>
<accession>A0A6N7X6I9</accession>
<dbReference type="GO" id="GO:0004479">
    <property type="term" value="F:methionyl-tRNA formyltransferase activity"/>
    <property type="evidence" value="ECO:0007669"/>
    <property type="project" value="UniProtKB-UniRule"/>
</dbReference>
<gene>
    <name evidence="5" type="primary">fmt</name>
    <name evidence="8" type="ORF">FYJ65_07390</name>
</gene>
<dbReference type="CDD" id="cd08704">
    <property type="entry name" value="Met_tRNA_FMT_C"/>
    <property type="match status" value="1"/>
</dbReference>
<dbReference type="InterPro" id="IPR011034">
    <property type="entry name" value="Formyl_transferase-like_C_sf"/>
</dbReference>
<evidence type="ECO:0000259" key="7">
    <source>
        <dbReference type="Pfam" id="PF02911"/>
    </source>
</evidence>
<evidence type="ECO:0000256" key="5">
    <source>
        <dbReference type="HAMAP-Rule" id="MF_00182"/>
    </source>
</evidence>
<dbReference type="InterPro" id="IPR036477">
    <property type="entry name" value="Formyl_transf_N_sf"/>
</dbReference>
<evidence type="ECO:0000256" key="4">
    <source>
        <dbReference type="ARBA" id="ARBA00022917"/>
    </source>
</evidence>
<keyword evidence="3 5" id="KW-0808">Transferase</keyword>
<dbReference type="FunFam" id="3.40.50.12230:FF:000001">
    <property type="entry name" value="Methionyl-tRNA formyltransferase"/>
    <property type="match status" value="1"/>
</dbReference>
<dbReference type="InterPro" id="IPR044135">
    <property type="entry name" value="Met-tRNA-FMT_C"/>
</dbReference>
<comment type="function">
    <text evidence="5">Attaches a formyl group to the free amino group of methionyl-tRNA(fMet). The formyl group appears to play a dual role in the initiator identity of N-formylmethionyl-tRNA by promoting its recognition by IF2 and preventing the misappropriation of this tRNA by the elongation apparatus.</text>
</comment>
<keyword evidence="4 5" id="KW-0648">Protein biosynthesis</keyword>
<comment type="catalytic activity">
    <reaction evidence="5">
        <text>L-methionyl-tRNA(fMet) + (6R)-10-formyltetrahydrofolate = N-formyl-L-methionyl-tRNA(fMet) + (6S)-5,6,7,8-tetrahydrofolate + H(+)</text>
        <dbReference type="Rhea" id="RHEA:24380"/>
        <dbReference type="Rhea" id="RHEA-COMP:9952"/>
        <dbReference type="Rhea" id="RHEA-COMP:9953"/>
        <dbReference type="ChEBI" id="CHEBI:15378"/>
        <dbReference type="ChEBI" id="CHEBI:57453"/>
        <dbReference type="ChEBI" id="CHEBI:78530"/>
        <dbReference type="ChEBI" id="CHEBI:78844"/>
        <dbReference type="ChEBI" id="CHEBI:195366"/>
        <dbReference type="EC" id="2.1.2.9"/>
    </reaction>
</comment>
<feature type="domain" description="Formyl transferase C-terminal" evidence="7">
    <location>
        <begin position="203"/>
        <end position="299"/>
    </location>
</feature>
<dbReference type="InterPro" id="IPR005793">
    <property type="entry name" value="Formyl_trans_C"/>
</dbReference>
<dbReference type="EC" id="2.1.2.9" evidence="2 5"/>
<dbReference type="PANTHER" id="PTHR11138">
    <property type="entry name" value="METHIONYL-TRNA FORMYLTRANSFERASE"/>
    <property type="match status" value="1"/>
</dbReference>
<dbReference type="EMBL" id="VUNA01000014">
    <property type="protein sequence ID" value="MST71137.1"/>
    <property type="molecule type" value="Genomic_DNA"/>
</dbReference>
<reference evidence="8 9" key="1">
    <citation type="submission" date="2019-08" db="EMBL/GenBank/DDBJ databases">
        <title>In-depth cultivation of the pig gut microbiome towards novel bacterial diversity and tailored functional studies.</title>
        <authorList>
            <person name="Wylensek D."/>
            <person name="Hitch T.C.A."/>
            <person name="Clavel T."/>
        </authorList>
    </citation>
    <scope>NUCLEOTIDE SEQUENCE [LARGE SCALE GENOMIC DNA]</scope>
    <source>
        <strain evidence="8 9">WCA-MUC-591-APC-4B</strain>
    </source>
</reference>
<dbReference type="AlphaFoldDB" id="A0A6N7X6I9"/>
<dbReference type="SUPFAM" id="SSF50486">
    <property type="entry name" value="FMT C-terminal domain-like"/>
    <property type="match status" value="1"/>
</dbReference>
<evidence type="ECO:0000256" key="3">
    <source>
        <dbReference type="ARBA" id="ARBA00022679"/>
    </source>
</evidence>
<dbReference type="InterPro" id="IPR002376">
    <property type="entry name" value="Formyl_transf_N"/>
</dbReference>
<organism evidence="8 9">
    <name type="scientific">Mogibacterium kristiansenii</name>
    <dbReference type="NCBI Taxonomy" id="2606708"/>
    <lineage>
        <taxon>Bacteria</taxon>
        <taxon>Bacillati</taxon>
        <taxon>Bacillota</taxon>
        <taxon>Clostridia</taxon>
        <taxon>Peptostreptococcales</taxon>
        <taxon>Anaerovoracaceae</taxon>
        <taxon>Mogibacterium</taxon>
    </lineage>
</organism>
<keyword evidence="9" id="KW-1185">Reference proteome</keyword>
<dbReference type="SUPFAM" id="SSF53328">
    <property type="entry name" value="Formyltransferase"/>
    <property type="match status" value="1"/>
</dbReference>
<evidence type="ECO:0000313" key="8">
    <source>
        <dbReference type="EMBL" id="MST71137.1"/>
    </source>
</evidence>
<evidence type="ECO:0000259" key="6">
    <source>
        <dbReference type="Pfam" id="PF00551"/>
    </source>
</evidence>
<feature type="domain" description="Formyl transferase N-terminal" evidence="6">
    <location>
        <begin position="1"/>
        <end position="178"/>
    </location>
</feature>
<dbReference type="Pfam" id="PF00551">
    <property type="entry name" value="Formyl_trans_N"/>
    <property type="match status" value="1"/>
</dbReference>
<dbReference type="Pfam" id="PF02911">
    <property type="entry name" value="Formyl_trans_C"/>
    <property type="match status" value="1"/>
</dbReference>
<evidence type="ECO:0000256" key="1">
    <source>
        <dbReference type="ARBA" id="ARBA00010699"/>
    </source>
</evidence>
<dbReference type="InterPro" id="IPR001555">
    <property type="entry name" value="GART_AS"/>
</dbReference>
<comment type="caution">
    <text evidence="8">The sequence shown here is derived from an EMBL/GenBank/DDBJ whole genome shotgun (WGS) entry which is preliminary data.</text>
</comment>
<dbReference type="PROSITE" id="PS00373">
    <property type="entry name" value="GART"/>
    <property type="match status" value="1"/>
</dbReference>
<dbReference type="InterPro" id="IPR041711">
    <property type="entry name" value="Met-tRNA-FMT_N"/>
</dbReference>